<dbReference type="PIRSF" id="PIRSF003174">
    <property type="entry name" value="CreA"/>
    <property type="match status" value="1"/>
</dbReference>
<evidence type="ECO:0000313" key="2">
    <source>
        <dbReference type="EMBL" id="SKA82556.1"/>
    </source>
</evidence>
<dbReference type="Proteomes" id="UP000189733">
    <property type="component" value="Unassembled WGS sequence"/>
</dbReference>
<keyword evidence="3" id="KW-1185">Reference proteome</keyword>
<dbReference type="RefSeq" id="WP_078686078.1">
    <property type="nucleotide sequence ID" value="NZ_FUYA01000012.1"/>
</dbReference>
<dbReference type="Pfam" id="PF05981">
    <property type="entry name" value="CreA"/>
    <property type="match status" value="1"/>
</dbReference>
<dbReference type="GO" id="GO:0005829">
    <property type="term" value="C:cytosol"/>
    <property type="evidence" value="ECO:0007669"/>
    <property type="project" value="TreeGrafter"/>
</dbReference>
<dbReference type="STRING" id="1121442.SAMN02745702_02814"/>
<dbReference type="PANTHER" id="PTHR37952:SF2">
    <property type="entry name" value="PROTEIN CREA"/>
    <property type="match status" value="1"/>
</dbReference>
<proteinExistence type="predicted"/>
<dbReference type="EMBL" id="FUYA01000012">
    <property type="protein sequence ID" value="SKA82556.1"/>
    <property type="molecule type" value="Genomic_DNA"/>
</dbReference>
<evidence type="ECO:0000256" key="1">
    <source>
        <dbReference type="SAM" id="SignalP"/>
    </source>
</evidence>
<dbReference type="OrthoDB" id="9788409at2"/>
<sequence>MRKNICIFMVLVFLCFPAMSLAQETRTIGEVSTEWKFLGPNHKIKIFAFDDPDIPQITCYLSRAVKGGIKGALGVEEDKASSSITCVLTGQVNENELRKLKQGAEVFRQRASFLFKSVKVVRFIDFEKGVITYLTYSRKIISGSHKNSVAAVCYK</sequence>
<feature type="chain" id="PRO_5012910903" evidence="1">
    <location>
        <begin position="23"/>
        <end position="155"/>
    </location>
</feature>
<dbReference type="PANTHER" id="PTHR37952">
    <property type="match status" value="1"/>
</dbReference>
<name>A0A1T4WZ03_9BACT</name>
<dbReference type="InterPro" id="IPR010292">
    <property type="entry name" value="Uncharacterised_CreA"/>
</dbReference>
<accession>A0A1T4WZ03</accession>
<keyword evidence="1" id="KW-0732">Signal</keyword>
<organism evidence="2 3">
    <name type="scientific">Desulfobaculum bizertense DSM 18034</name>
    <dbReference type="NCBI Taxonomy" id="1121442"/>
    <lineage>
        <taxon>Bacteria</taxon>
        <taxon>Pseudomonadati</taxon>
        <taxon>Thermodesulfobacteriota</taxon>
        <taxon>Desulfovibrionia</taxon>
        <taxon>Desulfovibrionales</taxon>
        <taxon>Desulfovibrionaceae</taxon>
        <taxon>Desulfobaculum</taxon>
    </lineage>
</organism>
<dbReference type="AlphaFoldDB" id="A0A1T4WZ03"/>
<feature type="signal peptide" evidence="1">
    <location>
        <begin position="1"/>
        <end position="22"/>
    </location>
</feature>
<protein>
    <submittedName>
        <fullName evidence="2">CreA protein</fullName>
    </submittedName>
</protein>
<evidence type="ECO:0000313" key="3">
    <source>
        <dbReference type="Proteomes" id="UP000189733"/>
    </source>
</evidence>
<reference evidence="2 3" key="1">
    <citation type="submission" date="2017-02" db="EMBL/GenBank/DDBJ databases">
        <authorList>
            <person name="Peterson S.W."/>
        </authorList>
    </citation>
    <scope>NUCLEOTIDE SEQUENCE [LARGE SCALE GENOMIC DNA]</scope>
    <source>
        <strain evidence="2 3">DSM 18034</strain>
    </source>
</reference>
<gene>
    <name evidence="2" type="ORF">SAMN02745702_02814</name>
</gene>